<dbReference type="InterPro" id="IPR023214">
    <property type="entry name" value="HAD_sf"/>
</dbReference>
<dbReference type="Pfam" id="PF13419">
    <property type="entry name" value="HAD_2"/>
    <property type="match status" value="1"/>
</dbReference>
<dbReference type="GO" id="GO:0005829">
    <property type="term" value="C:cytosol"/>
    <property type="evidence" value="ECO:0007669"/>
    <property type="project" value="TreeGrafter"/>
</dbReference>
<dbReference type="PANTHER" id="PTHR43434">
    <property type="entry name" value="PHOSPHOGLYCOLATE PHOSPHATASE"/>
    <property type="match status" value="1"/>
</dbReference>
<dbReference type="InterPro" id="IPR050155">
    <property type="entry name" value="HAD-like_hydrolase_sf"/>
</dbReference>
<dbReference type="AlphaFoldDB" id="A0A391PA58"/>
<name>A0A391PA58_9FIRM</name>
<dbReference type="InterPro" id="IPR041492">
    <property type="entry name" value="HAD_2"/>
</dbReference>
<dbReference type="PANTHER" id="PTHR43434:SF26">
    <property type="entry name" value="PYROPHOSPHATASE PPAX"/>
    <property type="match status" value="1"/>
</dbReference>
<dbReference type="InterPro" id="IPR023198">
    <property type="entry name" value="PGP-like_dom2"/>
</dbReference>
<evidence type="ECO:0000313" key="2">
    <source>
        <dbReference type="Proteomes" id="UP000265643"/>
    </source>
</evidence>
<dbReference type="InterPro" id="IPR036412">
    <property type="entry name" value="HAD-like_sf"/>
</dbReference>
<dbReference type="InterPro" id="IPR006439">
    <property type="entry name" value="HAD-SF_hydro_IA"/>
</dbReference>
<dbReference type="SUPFAM" id="SSF56784">
    <property type="entry name" value="HAD-like"/>
    <property type="match status" value="1"/>
</dbReference>
<dbReference type="GO" id="GO:0008967">
    <property type="term" value="F:phosphoglycolate phosphatase activity"/>
    <property type="evidence" value="ECO:0007669"/>
    <property type="project" value="TreeGrafter"/>
</dbReference>
<dbReference type="NCBIfam" id="TIGR01549">
    <property type="entry name" value="HAD-SF-IA-v1"/>
    <property type="match status" value="1"/>
</dbReference>
<dbReference type="Gene3D" id="1.10.150.240">
    <property type="entry name" value="Putative phosphatase, domain 2"/>
    <property type="match status" value="1"/>
</dbReference>
<dbReference type="SFLD" id="SFLDG01135">
    <property type="entry name" value="C1.5.6:_HAD__Beta-PGM__Phospha"/>
    <property type="match status" value="1"/>
</dbReference>
<dbReference type="EMBL" id="BHGK01000001">
    <property type="protein sequence ID" value="GCA66523.1"/>
    <property type="molecule type" value="Genomic_DNA"/>
</dbReference>
<dbReference type="GO" id="GO:0006281">
    <property type="term" value="P:DNA repair"/>
    <property type="evidence" value="ECO:0007669"/>
    <property type="project" value="TreeGrafter"/>
</dbReference>
<dbReference type="SFLD" id="SFLDS00003">
    <property type="entry name" value="Haloacid_Dehalogenase"/>
    <property type="match status" value="1"/>
</dbReference>
<accession>A0A391PA58</accession>
<evidence type="ECO:0000313" key="1">
    <source>
        <dbReference type="EMBL" id="GCA66523.1"/>
    </source>
</evidence>
<gene>
    <name evidence="1" type="ORF">KGMB01110_09590</name>
</gene>
<keyword evidence="1" id="KW-0378">Hydrolase</keyword>
<organism evidence="1 2">
    <name type="scientific">Mediterraneibacter butyricigenes</name>
    <dbReference type="NCBI Taxonomy" id="2316025"/>
    <lineage>
        <taxon>Bacteria</taxon>
        <taxon>Bacillati</taxon>
        <taxon>Bacillota</taxon>
        <taxon>Clostridia</taxon>
        <taxon>Lachnospirales</taxon>
        <taxon>Lachnospiraceae</taxon>
        <taxon>Mediterraneibacter</taxon>
    </lineage>
</organism>
<dbReference type="RefSeq" id="WP_119297738.1">
    <property type="nucleotide sequence ID" value="NZ_BHGK01000001.1"/>
</dbReference>
<reference evidence="2" key="1">
    <citation type="submission" date="2018-09" db="EMBL/GenBank/DDBJ databases">
        <title>Draft Genome Sequence of Mediterraneibacter sp. KCTC 15684.</title>
        <authorList>
            <person name="Kim J.S."/>
            <person name="Han K.I."/>
            <person name="Suh M.K."/>
            <person name="Lee K.C."/>
            <person name="Eom M.K."/>
            <person name="Lee J.H."/>
            <person name="Park S.H."/>
            <person name="Kang S.W."/>
            <person name="Park J.E."/>
            <person name="Oh B.S."/>
            <person name="Yu S.Y."/>
            <person name="Choi S.H."/>
            <person name="Lee D.H."/>
            <person name="Yoon H."/>
            <person name="Kim B."/>
            <person name="Yang S.J."/>
            <person name="Lee J.S."/>
        </authorList>
    </citation>
    <scope>NUCLEOTIDE SEQUENCE [LARGE SCALE GENOMIC DNA]</scope>
    <source>
        <strain evidence="2">KCTC 15684</strain>
    </source>
</reference>
<comment type="caution">
    <text evidence="1">The sequence shown here is derived from an EMBL/GenBank/DDBJ whole genome shotgun (WGS) entry which is preliminary data.</text>
</comment>
<dbReference type="SFLD" id="SFLDG01129">
    <property type="entry name" value="C1.5:_HAD__Beta-PGM__Phosphata"/>
    <property type="match status" value="1"/>
</dbReference>
<dbReference type="Proteomes" id="UP000265643">
    <property type="component" value="Unassembled WGS sequence"/>
</dbReference>
<keyword evidence="2" id="KW-1185">Reference proteome</keyword>
<proteinExistence type="predicted"/>
<sequence length="205" mass="23426">MRYSHVVFDIDGTMTDTEKPDLVSFQRTIKEVTGKDIPWEELRFAFGIPGADALKQMKIELSALEIWNRHMRSFKDEIELFPGIREILEVLKEKGCRLGIVTSKNRKEFEQDFTMFGLNDYFDIVICADDTEKHKPFGDPLLKYMEKAGTQAADVLYVGDSKYDSSCAKDAGVDFVLAGWGTTDRSIECKYLLDDPNEINSLLEE</sequence>
<dbReference type="Gene3D" id="3.40.50.1000">
    <property type="entry name" value="HAD superfamily/HAD-like"/>
    <property type="match status" value="1"/>
</dbReference>
<protein>
    <submittedName>
        <fullName evidence="1">Hydrolase</fullName>
    </submittedName>
</protein>